<dbReference type="Proteomes" id="UP001148838">
    <property type="component" value="Unassembled WGS sequence"/>
</dbReference>
<protein>
    <submittedName>
        <fullName evidence="1">Uncharacterized protein</fullName>
    </submittedName>
</protein>
<sequence>MDLREVGYDDRDWINLAQDRDRWRAYILVNEVMRNYQGDNTAPVYIDKRITRELYSIWSDLLVATLSCCRADILV</sequence>
<dbReference type="EMBL" id="JAJSOF020000023">
    <property type="protein sequence ID" value="KAJ4436409.1"/>
    <property type="molecule type" value="Genomic_DNA"/>
</dbReference>
<accession>A0ABQ8SQD8</accession>
<reference evidence="1 2" key="1">
    <citation type="journal article" date="2022" name="Allergy">
        <title>Genome assembly and annotation of Periplaneta americana reveal a comprehensive cockroach allergen profile.</title>
        <authorList>
            <person name="Wang L."/>
            <person name="Xiong Q."/>
            <person name="Saelim N."/>
            <person name="Wang L."/>
            <person name="Nong W."/>
            <person name="Wan A.T."/>
            <person name="Shi M."/>
            <person name="Liu X."/>
            <person name="Cao Q."/>
            <person name="Hui J.H.L."/>
            <person name="Sookrung N."/>
            <person name="Leung T.F."/>
            <person name="Tungtrongchitr A."/>
            <person name="Tsui S.K.W."/>
        </authorList>
    </citation>
    <scope>NUCLEOTIDE SEQUENCE [LARGE SCALE GENOMIC DNA]</scope>
    <source>
        <strain evidence="1">PWHHKU_190912</strain>
    </source>
</reference>
<name>A0ABQ8SQD8_PERAM</name>
<evidence type="ECO:0000313" key="1">
    <source>
        <dbReference type="EMBL" id="KAJ4436409.1"/>
    </source>
</evidence>
<comment type="caution">
    <text evidence="1">The sequence shown here is derived from an EMBL/GenBank/DDBJ whole genome shotgun (WGS) entry which is preliminary data.</text>
</comment>
<gene>
    <name evidence="1" type="ORF">ANN_19042</name>
</gene>
<evidence type="ECO:0000313" key="2">
    <source>
        <dbReference type="Proteomes" id="UP001148838"/>
    </source>
</evidence>
<organism evidence="1 2">
    <name type="scientific">Periplaneta americana</name>
    <name type="common">American cockroach</name>
    <name type="synonym">Blatta americana</name>
    <dbReference type="NCBI Taxonomy" id="6978"/>
    <lineage>
        <taxon>Eukaryota</taxon>
        <taxon>Metazoa</taxon>
        <taxon>Ecdysozoa</taxon>
        <taxon>Arthropoda</taxon>
        <taxon>Hexapoda</taxon>
        <taxon>Insecta</taxon>
        <taxon>Pterygota</taxon>
        <taxon>Neoptera</taxon>
        <taxon>Polyneoptera</taxon>
        <taxon>Dictyoptera</taxon>
        <taxon>Blattodea</taxon>
        <taxon>Blattoidea</taxon>
        <taxon>Blattidae</taxon>
        <taxon>Blattinae</taxon>
        <taxon>Periplaneta</taxon>
    </lineage>
</organism>
<proteinExistence type="predicted"/>
<keyword evidence="2" id="KW-1185">Reference proteome</keyword>